<evidence type="ECO:0008006" key="8">
    <source>
        <dbReference type="Google" id="ProtNLM"/>
    </source>
</evidence>
<dbReference type="GO" id="GO:0048481">
    <property type="term" value="P:plant ovule development"/>
    <property type="evidence" value="ECO:0007669"/>
    <property type="project" value="TreeGrafter"/>
</dbReference>
<dbReference type="GO" id="GO:0033612">
    <property type="term" value="F:receptor serine/threonine kinase binding"/>
    <property type="evidence" value="ECO:0007669"/>
    <property type="project" value="TreeGrafter"/>
</dbReference>
<proteinExistence type="predicted"/>
<dbReference type="GO" id="GO:0009553">
    <property type="term" value="P:embryo sac development"/>
    <property type="evidence" value="ECO:0007669"/>
    <property type="project" value="TreeGrafter"/>
</dbReference>
<dbReference type="SUPFAM" id="SSF52058">
    <property type="entry name" value="L domain-like"/>
    <property type="match status" value="1"/>
</dbReference>
<dbReference type="PANTHER" id="PTHR48056:SF34">
    <property type="entry name" value="LRR RECEPTOR-LIKE SERINE_THREONINE-PROTEIN KINASE ERL1"/>
    <property type="match status" value="1"/>
</dbReference>
<evidence type="ECO:0000256" key="3">
    <source>
        <dbReference type="ARBA" id="ARBA00023170"/>
    </source>
</evidence>
<dbReference type="EnsemblPlants" id="ORUFI02G08810.1">
    <property type="protein sequence ID" value="ORUFI02G08810.1"/>
    <property type="gene ID" value="ORUFI02G08810"/>
</dbReference>
<organism evidence="6 7">
    <name type="scientific">Oryza rufipogon</name>
    <name type="common">Brownbeard rice</name>
    <name type="synonym">Asian wild rice</name>
    <dbReference type="NCBI Taxonomy" id="4529"/>
    <lineage>
        <taxon>Eukaryota</taxon>
        <taxon>Viridiplantae</taxon>
        <taxon>Streptophyta</taxon>
        <taxon>Embryophyta</taxon>
        <taxon>Tracheophyta</taxon>
        <taxon>Spermatophyta</taxon>
        <taxon>Magnoliopsida</taxon>
        <taxon>Liliopsida</taxon>
        <taxon>Poales</taxon>
        <taxon>Poaceae</taxon>
        <taxon>BOP clade</taxon>
        <taxon>Oryzoideae</taxon>
        <taxon>Oryzeae</taxon>
        <taxon>Oryzinae</taxon>
        <taxon>Oryza</taxon>
    </lineage>
</organism>
<evidence type="ECO:0000256" key="2">
    <source>
        <dbReference type="ARBA" id="ARBA00022737"/>
    </source>
</evidence>
<evidence type="ECO:0000256" key="4">
    <source>
        <dbReference type="ARBA" id="ARBA00023180"/>
    </source>
</evidence>
<sequence length="262" mass="28632">MICIRRHPPRRLLLPDRSHLPHPVNHAYIAPSSTYIGLTSTRLISRIPLPSRLPRTAPHRRRRQDGEKTPPLFSSPSHKLLLEIEALMEVELEGGNALGARHRWRKQILTGGASPEPHLHGSSGREERTEAAVLTGANHDGRSLSPVSAAAVGEWRNLASNNLQGPIPANISSCTALNKFNVYGNELNGSIPAGFQKLESLDLLLLGLSGHFGLGNTNNFAIIDVAGAFIGWELVESMYTCSAQRCMSHDHVNFFTIDLGIV</sequence>
<dbReference type="AlphaFoldDB" id="A0A0E0NBQ9"/>
<dbReference type="PANTHER" id="PTHR48056">
    <property type="entry name" value="LRR RECEPTOR-LIKE SERINE/THREONINE-PROTEIN KINASE-RELATED"/>
    <property type="match status" value="1"/>
</dbReference>
<name>A0A0E0NBQ9_ORYRU</name>
<evidence type="ECO:0000313" key="7">
    <source>
        <dbReference type="Proteomes" id="UP000008022"/>
    </source>
</evidence>
<keyword evidence="3" id="KW-0675">Receptor</keyword>
<feature type="region of interest" description="Disordered" evidence="5">
    <location>
        <begin position="47"/>
        <end position="75"/>
    </location>
</feature>
<evidence type="ECO:0000256" key="5">
    <source>
        <dbReference type="SAM" id="MobiDB-lite"/>
    </source>
</evidence>
<dbReference type="InterPro" id="IPR050647">
    <property type="entry name" value="Plant_LRR-RLKs"/>
</dbReference>
<dbReference type="Gene3D" id="3.80.10.10">
    <property type="entry name" value="Ribonuclease Inhibitor"/>
    <property type="match status" value="1"/>
</dbReference>
<keyword evidence="7" id="KW-1185">Reference proteome</keyword>
<evidence type="ECO:0000313" key="6">
    <source>
        <dbReference type="EnsemblPlants" id="ORUFI02G08810.1"/>
    </source>
</evidence>
<dbReference type="STRING" id="4529.A0A0E0NBQ9"/>
<dbReference type="HOGENOM" id="CLU_1063136_0_0_1"/>
<keyword evidence="2" id="KW-0677">Repeat</keyword>
<evidence type="ECO:0000256" key="1">
    <source>
        <dbReference type="ARBA" id="ARBA00022614"/>
    </source>
</evidence>
<dbReference type="GO" id="GO:0010103">
    <property type="term" value="P:stomatal complex morphogenesis"/>
    <property type="evidence" value="ECO:0007669"/>
    <property type="project" value="TreeGrafter"/>
</dbReference>
<keyword evidence="4" id="KW-0325">Glycoprotein</keyword>
<keyword evidence="1" id="KW-0433">Leucine-rich repeat</keyword>
<dbReference type="Proteomes" id="UP000008022">
    <property type="component" value="Unassembled WGS sequence"/>
</dbReference>
<protein>
    <recommendedName>
        <fullName evidence="8">Leucine-rich repeat-containing N-terminal plant-type domain-containing protein</fullName>
    </recommendedName>
</protein>
<dbReference type="InterPro" id="IPR032675">
    <property type="entry name" value="LRR_dom_sf"/>
</dbReference>
<reference evidence="7" key="1">
    <citation type="submission" date="2013-06" db="EMBL/GenBank/DDBJ databases">
        <authorList>
            <person name="Zhao Q."/>
        </authorList>
    </citation>
    <scope>NUCLEOTIDE SEQUENCE</scope>
    <source>
        <strain evidence="7">cv. W1943</strain>
    </source>
</reference>
<dbReference type="Gramene" id="ORUFI02G08810.1">
    <property type="protein sequence ID" value="ORUFI02G08810.1"/>
    <property type="gene ID" value="ORUFI02G08810"/>
</dbReference>
<accession>A0A0E0NBQ9</accession>
<reference evidence="6" key="2">
    <citation type="submission" date="2015-06" db="UniProtKB">
        <authorList>
            <consortium name="EnsemblPlants"/>
        </authorList>
    </citation>
    <scope>IDENTIFICATION</scope>
</reference>